<accession>A0A9N9HCQ8</accession>
<organism evidence="1 2">
    <name type="scientific">Paraglomus brasilianum</name>
    <dbReference type="NCBI Taxonomy" id="144538"/>
    <lineage>
        <taxon>Eukaryota</taxon>
        <taxon>Fungi</taxon>
        <taxon>Fungi incertae sedis</taxon>
        <taxon>Mucoromycota</taxon>
        <taxon>Glomeromycotina</taxon>
        <taxon>Glomeromycetes</taxon>
        <taxon>Paraglomerales</taxon>
        <taxon>Paraglomeraceae</taxon>
        <taxon>Paraglomus</taxon>
    </lineage>
</organism>
<dbReference type="Proteomes" id="UP000789739">
    <property type="component" value="Unassembled WGS sequence"/>
</dbReference>
<comment type="caution">
    <text evidence="1">The sequence shown here is derived from an EMBL/GenBank/DDBJ whole genome shotgun (WGS) entry which is preliminary data.</text>
</comment>
<feature type="non-terminal residue" evidence="1">
    <location>
        <position position="1"/>
    </location>
</feature>
<reference evidence="1" key="1">
    <citation type="submission" date="2021-06" db="EMBL/GenBank/DDBJ databases">
        <authorList>
            <person name="Kallberg Y."/>
            <person name="Tangrot J."/>
            <person name="Rosling A."/>
        </authorList>
    </citation>
    <scope>NUCLEOTIDE SEQUENCE</scope>
    <source>
        <strain evidence="1">BR232B</strain>
    </source>
</reference>
<feature type="non-terminal residue" evidence="1">
    <location>
        <position position="180"/>
    </location>
</feature>
<evidence type="ECO:0000313" key="1">
    <source>
        <dbReference type="EMBL" id="CAG8677536.1"/>
    </source>
</evidence>
<evidence type="ECO:0000313" key="2">
    <source>
        <dbReference type="Proteomes" id="UP000789739"/>
    </source>
</evidence>
<gene>
    <name evidence="1" type="ORF">PBRASI_LOCUS11629</name>
</gene>
<dbReference type="EMBL" id="CAJVPI010006171">
    <property type="protein sequence ID" value="CAG8677536.1"/>
    <property type="molecule type" value="Genomic_DNA"/>
</dbReference>
<protein>
    <submittedName>
        <fullName evidence="1">4577_t:CDS:1</fullName>
    </submittedName>
</protein>
<sequence length="180" mass="21399">AASSPSTYLLQDTLNRLFAQLFAIAYEQAERHILNEQREAAAGREPTEAPPAYESREGTNMWIDTAYYPDRCLRITPENNYDGCPDDTIKNIPRTWPPCLYQYIDGMQYLFIRDLYNGETVAVFGRDRARDIIRRDPWAWEIAGIEANFEYEQWETQARRIPEPEWIYYLPFLNQWEYQH</sequence>
<keyword evidence="2" id="KW-1185">Reference proteome</keyword>
<proteinExistence type="predicted"/>
<name>A0A9N9HCQ8_9GLOM</name>
<dbReference type="AlphaFoldDB" id="A0A9N9HCQ8"/>